<proteinExistence type="predicted"/>
<feature type="region of interest" description="Disordered" evidence="1">
    <location>
        <begin position="1"/>
        <end position="52"/>
    </location>
</feature>
<evidence type="ECO:0000256" key="1">
    <source>
        <dbReference type="SAM" id="MobiDB-lite"/>
    </source>
</evidence>
<gene>
    <name evidence="2" type="ORF">EST38_g7928</name>
</gene>
<dbReference type="EMBL" id="SDEE01000303">
    <property type="protein sequence ID" value="RXW17925.1"/>
    <property type="molecule type" value="Genomic_DNA"/>
</dbReference>
<evidence type="ECO:0000313" key="3">
    <source>
        <dbReference type="Proteomes" id="UP000290288"/>
    </source>
</evidence>
<sequence>MDILDIISQPTPPRREVSPATEHSIPEDQDSDQEDELPTCIPTESRKRRAEDNNGFALTASRNVRLKKGDENSVLRFAQLSSPQQRITVYAELRSLSELVARIKPGQAVFTVPDSLVRRIERYSFTVLVSPTCQLYIKDDSPFKLILSHLESNPQWGLTEDIRNTTAQYAAVKSRLRKALTNRRNVLKTLMKTSLGHDKEAAASKEPGTQDILQLCEAIIASGASTVPTVPKVSLQMLARFALLRKILEKCLTNPAMKNSEDYWNLVDKNLKAMRERKDTPKRISEFFAHVLEEDYDLYGDKPRAEVSNDVPPLEAFEENDSDI</sequence>
<name>A0A4Q2DHB0_9AGAR</name>
<organism evidence="2 3">
    <name type="scientific">Candolleomyces aberdarensis</name>
    <dbReference type="NCBI Taxonomy" id="2316362"/>
    <lineage>
        <taxon>Eukaryota</taxon>
        <taxon>Fungi</taxon>
        <taxon>Dikarya</taxon>
        <taxon>Basidiomycota</taxon>
        <taxon>Agaricomycotina</taxon>
        <taxon>Agaricomycetes</taxon>
        <taxon>Agaricomycetidae</taxon>
        <taxon>Agaricales</taxon>
        <taxon>Agaricineae</taxon>
        <taxon>Psathyrellaceae</taxon>
        <taxon>Candolleomyces</taxon>
    </lineage>
</organism>
<feature type="compositionally biased region" description="Acidic residues" evidence="1">
    <location>
        <begin position="27"/>
        <end position="37"/>
    </location>
</feature>
<keyword evidence="3" id="KW-1185">Reference proteome</keyword>
<reference evidence="2 3" key="1">
    <citation type="submission" date="2019-01" db="EMBL/GenBank/DDBJ databases">
        <title>Draft genome sequence of Psathyrella aberdarensis IHI B618.</title>
        <authorList>
            <person name="Buettner E."/>
            <person name="Kellner H."/>
        </authorList>
    </citation>
    <scope>NUCLEOTIDE SEQUENCE [LARGE SCALE GENOMIC DNA]</scope>
    <source>
        <strain evidence="2 3">IHI B618</strain>
    </source>
</reference>
<accession>A0A4Q2DHB0</accession>
<dbReference type="OrthoDB" id="3267821at2759"/>
<comment type="caution">
    <text evidence="2">The sequence shown here is derived from an EMBL/GenBank/DDBJ whole genome shotgun (WGS) entry which is preliminary data.</text>
</comment>
<dbReference type="AlphaFoldDB" id="A0A4Q2DHB0"/>
<feature type="region of interest" description="Disordered" evidence="1">
    <location>
        <begin position="302"/>
        <end position="324"/>
    </location>
</feature>
<evidence type="ECO:0000313" key="2">
    <source>
        <dbReference type="EMBL" id="RXW17925.1"/>
    </source>
</evidence>
<protein>
    <submittedName>
        <fullName evidence="2">Uncharacterized protein</fullName>
    </submittedName>
</protein>
<dbReference type="Proteomes" id="UP000290288">
    <property type="component" value="Unassembled WGS sequence"/>
</dbReference>